<gene>
    <name evidence="2" type="ORF">CBW65_12040</name>
</gene>
<accession>A0A1Y0IMC9</accession>
<keyword evidence="1" id="KW-0732">Signal</keyword>
<evidence type="ECO:0008006" key="4">
    <source>
        <dbReference type="Google" id="ProtNLM"/>
    </source>
</evidence>
<keyword evidence="3" id="KW-1185">Reference proteome</keyword>
<name>A0A1Y0IMC9_9BACL</name>
<dbReference type="AlphaFoldDB" id="A0A1Y0IMC9"/>
<organism evidence="2 3">
    <name type="scientific">Tumebacillus avium</name>
    <dbReference type="NCBI Taxonomy" id="1903704"/>
    <lineage>
        <taxon>Bacteria</taxon>
        <taxon>Bacillati</taxon>
        <taxon>Bacillota</taxon>
        <taxon>Bacilli</taxon>
        <taxon>Bacillales</taxon>
        <taxon>Alicyclobacillaceae</taxon>
        <taxon>Tumebacillus</taxon>
    </lineage>
</organism>
<proteinExistence type="predicted"/>
<evidence type="ECO:0000256" key="1">
    <source>
        <dbReference type="SAM" id="SignalP"/>
    </source>
</evidence>
<protein>
    <recommendedName>
        <fullName evidence="4">FTP domain-containing protein</fullName>
    </recommendedName>
</protein>
<sequence length="172" mass="19343">MKKVLGTLTVACLALLTVTTTGQASNEDLQIKNELKAKGHAQVEKVETKIDTITVIDKKGNPLVREPKKTNVIDLEFSSNSEINEKYGDIIADIYKQKGNYKNKTKSEYIKINIFRDGELVAYLVLNEKNERTFKIIDYTNITSLGMGMPLPSAEHERQEALVKRVAEQEGK</sequence>
<evidence type="ECO:0000313" key="2">
    <source>
        <dbReference type="EMBL" id="ARU61667.1"/>
    </source>
</evidence>
<feature type="signal peptide" evidence="1">
    <location>
        <begin position="1"/>
        <end position="24"/>
    </location>
</feature>
<dbReference type="KEGG" id="tum:CBW65_12040"/>
<feature type="chain" id="PRO_5013367536" description="FTP domain-containing protein" evidence="1">
    <location>
        <begin position="25"/>
        <end position="172"/>
    </location>
</feature>
<reference evidence="3" key="1">
    <citation type="submission" date="2017-05" db="EMBL/GenBank/DDBJ databases">
        <authorList>
            <person name="Sung H."/>
        </authorList>
    </citation>
    <scope>NUCLEOTIDE SEQUENCE [LARGE SCALE GENOMIC DNA]</scope>
    <source>
        <strain evidence="3">AR23208</strain>
    </source>
</reference>
<evidence type="ECO:0000313" key="3">
    <source>
        <dbReference type="Proteomes" id="UP000195437"/>
    </source>
</evidence>
<dbReference type="EMBL" id="CP021434">
    <property type="protein sequence ID" value="ARU61667.1"/>
    <property type="molecule type" value="Genomic_DNA"/>
</dbReference>
<dbReference type="RefSeq" id="WP_087457046.1">
    <property type="nucleotide sequence ID" value="NZ_CP021434.1"/>
</dbReference>
<dbReference type="Proteomes" id="UP000195437">
    <property type="component" value="Chromosome"/>
</dbReference>